<comment type="subcellular location">
    <subcellularLocation>
        <location evidence="1">Cell membrane</location>
        <topology evidence="1">Single-pass membrane protein</topology>
    </subcellularLocation>
</comment>
<keyword evidence="3" id="KW-0597">Phosphoprotein</keyword>
<dbReference type="SMART" id="SM00369">
    <property type="entry name" value="LRR_TYP"/>
    <property type="match status" value="3"/>
</dbReference>
<evidence type="ECO:0000256" key="15">
    <source>
        <dbReference type="SAM" id="SignalP"/>
    </source>
</evidence>
<keyword evidence="9 12" id="KW-0067">ATP-binding</keyword>
<feature type="signal peptide" evidence="15">
    <location>
        <begin position="1"/>
        <end position="25"/>
    </location>
</feature>
<feature type="region of interest" description="Disordered" evidence="13">
    <location>
        <begin position="287"/>
        <end position="321"/>
    </location>
</feature>
<evidence type="ECO:0000256" key="6">
    <source>
        <dbReference type="ARBA" id="ARBA00022729"/>
    </source>
</evidence>
<protein>
    <recommendedName>
        <fullName evidence="16">Protein kinase domain-containing protein</fullName>
    </recommendedName>
</protein>
<dbReference type="PANTHER" id="PTHR48010:SF88">
    <property type="entry name" value="OS05G0480400 PROTEIN"/>
    <property type="match status" value="1"/>
</dbReference>
<evidence type="ECO:0000256" key="10">
    <source>
        <dbReference type="ARBA" id="ARBA00022989"/>
    </source>
</evidence>
<dbReference type="FunFam" id="3.30.200.20:FF:000307">
    <property type="entry name" value="pollen receptor-like kinase 1"/>
    <property type="match status" value="1"/>
</dbReference>
<evidence type="ECO:0000256" key="12">
    <source>
        <dbReference type="PROSITE-ProRule" id="PRU10141"/>
    </source>
</evidence>
<evidence type="ECO:0000256" key="5">
    <source>
        <dbReference type="ARBA" id="ARBA00022692"/>
    </source>
</evidence>
<dbReference type="InterPro" id="IPR011009">
    <property type="entry name" value="Kinase-like_dom_sf"/>
</dbReference>
<keyword evidence="10 14" id="KW-1133">Transmembrane helix</keyword>
<dbReference type="InterPro" id="IPR000719">
    <property type="entry name" value="Prot_kinase_dom"/>
</dbReference>
<feature type="chain" id="PRO_5040510847" description="Protein kinase domain-containing protein" evidence="15">
    <location>
        <begin position="26"/>
        <end position="643"/>
    </location>
</feature>
<evidence type="ECO:0000256" key="1">
    <source>
        <dbReference type="ARBA" id="ARBA00004162"/>
    </source>
</evidence>
<dbReference type="SUPFAM" id="SSF52058">
    <property type="entry name" value="L domain-like"/>
    <property type="match status" value="1"/>
</dbReference>
<dbReference type="InterPro" id="IPR003591">
    <property type="entry name" value="Leu-rich_rpt_typical-subtyp"/>
</dbReference>
<keyword evidence="2" id="KW-1003">Cell membrane</keyword>
<keyword evidence="4" id="KW-0433">Leucine-rich repeat</keyword>
<evidence type="ECO:0000256" key="4">
    <source>
        <dbReference type="ARBA" id="ARBA00022614"/>
    </source>
</evidence>
<dbReference type="OrthoDB" id="69842at2759"/>
<name>A0A9Q0C3J0_9POAL</name>
<evidence type="ECO:0000313" key="17">
    <source>
        <dbReference type="EMBL" id="KAJ1686627.1"/>
    </source>
</evidence>
<keyword evidence="18" id="KW-1185">Reference proteome</keyword>
<keyword evidence="6 15" id="KW-0732">Signal</keyword>
<keyword evidence="7" id="KW-0677">Repeat</keyword>
<feature type="domain" description="Protein kinase" evidence="16">
    <location>
        <begin position="347"/>
        <end position="640"/>
    </location>
</feature>
<feature type="binding site" evidence="12">
    <location>
        <position position="375"/>
    </location>
    <ligand>
        <name>ATP</name>
        <dbReference type="ChEBI" id="CHEBI:30616"/>
    </ligand>
</feature>
<evidence type="ECO:0000256" key="9">
    <source>
        <dbReference type="ARBA" id="ARBA00022840"/>
    </source>
</evidence>
<evidence type="ECO:0000259" key="16">
    <source>
        <dbReference type="PROSITE" id="PS50011"/>
    </source>
</evidence>
<dbReference type="FunFam" id="1.10.510.10:FF:000095">
    <property type="entry name" value="protein STRUBBELIG-RECEPTOR FAMILY 8"/>
    <property type="match status" value="1"/>
</dbReference>
<dbReference type="Pfam" id="PF07714">
    <property type="entry name" value="PK_Tyr_Ser-Thr"/>
    <property type="match status" value="1"/>
</dbReference>
<dbReference type="InterPro" id="IPR001611">
    <property type="entry name" value="Leu-rich_rpt"/>
</dbReference>
<dbReference type="PANTHER" id="PTHR48010">
    <property type="entry name" value="OS05G0588300 PROTEIN"/>
    <property type="match status" value="1"/>
</dbReference>
<feature type="compositionally biased region" description="Basic and acidic residues" evidence="13">
    <location>
        <begin position="618"/>
        <end position="634"/>
    </location>
</feature>
<dbReference type="InterPro" id="IPR013210">
    <property type="entry name" value="LRR_N_plant-typ"/>
</dbReference>
<organism evidence="17 18">
    <name type="scientific">Rhynchospora breviuscula</name>
    <dbReference type="NCBI Taxonomy" id="2022672"/>
    <lineage>
        <taxon>Eukaryota</taxon>
        <taxon>Viridiplantae</taxon>
        <taxon>Streptophyta</taxon>
        <taxon>Embryophyta</taxon>
        <taxon>Tracheophyta</taxon>
        <taxon>Spermatophyta</taxon>
        <taxon>Magnoliopsida</taxon>
        <taxon>Liliopsida</taxon>
        <taxon>Poales</taxon>
        <taxon>Cyperaceae</taxon>
        <taxon>Cyperoideae</taxon>
        <taxon>Rhynchosporeae</taxon>
        <taxon>Rhynchospora</taxon>
    </lineage>
</organism>
<dbReference type="CDD" id="cd14066">
    <property type="entry name" value="STKc_IRAK"/>
    <property type="match status" value="1"/>
</dbReference>
<keyword evidence="8 12" id="KW-0547">Nucleotide-binding</keyword>
<evidence type="ECO:0000256" key="11">
    <source>
        <dbReference type="ARBA" id="ARBA00023136"/>
    </source>
</evidence>
<evidence type="ECO:0000256" key="3">
    <source>
        <dbReference type="ARBA" id="ARBA00022553"/>
    </source>
</evidence>
<sequence>MDQPLPLKLTLSILIISLLVQQILADLTSDKQALLEFAASIPHGPKLNWSSSSSICTEWVGITCTPDGTRVATLRLPGVGLFGTIPSNTLGKLDALEVLSLRSNRLTVDLPPDVSSIPSLHSLFLQHNNLSGIIPTSLTSTLRFLDLSYNTFTGEIPEAVKNLTQLTALYLQNNTLSGPIPNLELPKLKHLNLSNNNLSGPIPEALRTFPVDSFLGNPFLCGLPLSPCSGAPPSPSPVSPPTPAKAKRSFWKKLSLIVRIAIVAGGGAILIILLIIVLVCLLRHRDRSKDGGTGADSKGKSTAGGGRASRSEKPKEEYSSGVQDAERNKLVFFEGCSYNFDLEDLLRASAEVLGKGSYGTTYKAVLEDGTTVVVKRLKEVVVSKKDFEQQMEIIGRVGQHQNVVPLRAYYYSKDEKLLVYDYVANGSVAAALHGGRTAGREPLDWEARIKISLGAARGISHIHSEGGGKFIHGNIKSSNMLLSPELDALASEFGLAQLMNVPMGPIRLVGYRAPEAIETKKQTQKSDVYSFGVFLLELLTGKAPLKSPGRDETTDLPKWVHSVVREEWTAEVFDVDLLRHPNIEDEMVRMLQIAMACVASMPDLRPKMEEVVRMIEDIRSSDSENRPSSEERGVAESSGMQGI</sequence>
<dbReference type="Pfam" id="PF00560">
    <property type="entry name" value="LRR_1"/>
    <property type="match status" value="1"/>
</dbReference>
<evidence type="ECO:0000313" key="18">
    <source>
        <dbReference type="Proteomes" id="UP001151287"/>
    </source>
</evidence>
<dbReference type="InterPro" id="IPR050994">
    <property type="entry name" value="At_inactive_RLKs"/>
</dbReference>
<evidence type="ECO:0000256" key="14">
    <source>
        <dbReference type="SAM" id="Phobius"/>
    </source>
</evidence>
<dbReference type="PROSITE" id="PS00107">
    <property type="entry name" value="PROTEIN_KINASE_ATP"/>
    <property type="match status" value="1"/>
</dbReference>
<dbReference type="EMBL" id="JAMQYH010000005">
    <property type="protein sequence ID" value="KAJ1686627.1"/>
    <property type="molecule type" value="Genomic_DNA"/>
</dbReference>
<dbReference type="InterPro" id="IPR017441">
    <property type="entry name" value="Protein_kinase_ATP_BS"/>
</dbReference>
<feature type="compositionally biased region" description="Basic and acidic residues" evidence="13">
    <location>
        <begin position="309"/>
        <end position="321"/>
    </location>
</feature>
<dbReference type="GO" id="GO:0005886">
    <property type="term" value="C:plasma membrane"/>
    <property type="evidence" value="ECO:0007669"/>
    <property type="project" value="UniProtKB-SubCell"/>
</dbReference>
<reference evidence="17" key="1">
    <citation type="journal article" date="2022" name="Cell">
        <title>Repeat-based holocentromeres influence genome architecture and karyotype evolution.</title>
        <authorList>
            <person name="Hofstatter P.G."/>
            <person name="Thangavel G."/>
            <person name="Lux T."/>
            <person name="Neumann P."/>
            <person name="Vondrak T."/>
            <person name="Novak P."/>
            <person name="Zhang M."/>
            <person name="Costa L."/>
            <person name="Castellani M."/>
            <person name="Scott A."/>
            <person name="Toegelov H."/>
            <person name="Fuchs J."/>
            <person name="Mata-Sucre Y."/>
            <person name="Dias Y."/>
            <person name="Vanzela A.L.L."/>
            <person name="Huettel B."/>
            <person name="Almeida C.C.S."/>
            <person name="Simkova H."/>
            <person name="Souza G."/>
            <person name="Pedrosa-Harand A."/>
            <person name="Macas J."/>
            <person name="Mayer K.F.X."/>
            <person name="Houben A."/>
            <person name="Marques A."/>
        </authorList>
    </citation>
    <scope>NUCLEOTIDE SEQUENCE</scope>
    <source>
        <strain evidence="17">RhyBre1mFocal</strain>
    </source>
</reference>
<dbReference type="Proteomes" id="UP001151287">
    <property type="component" value="Unassembled WGS sequence"/>
</dbReference>
<keyword evidence="5 14" id="KW-0812">Transmembrane</keyword>
<feature type="region of interest" description="Disordered" evidence="13">
    <location>
        <begin position="618"/>
        <end position="643"/>
    </location>
</feature>
<dbReference type="SUPFAM" id="SSF56112">
    <property type="entry name" value="Protein kinase-like (PK-like)"/>
    <property type="match status" value="1"/>
</dbReference>
<dbReference type="InterPro" id="IPR001245">
    <property type="entry name" value="Ser-Thr/Tyr_kinase_cat_dom"/>
</dbReference>
<dbReference type="Pfam" id="PF13855">
    <property type="entry name" value="LRR_8"/>
    <property type="match status" value="1"/>
</dbReference>
<evidence type="ECO:0000256" key="13">
    <source>
        <dbReference type="SAM" id="MobiDB-lite"/>
    </source>
</evidence>
<feature type="transmembrane region" description="Helical" evidence="14">
    <location>
        <begin position="256"/>
        <end position="282"/>
    </location>
</feature>
<gene>
    <name evidence="17" type="ORF">LUZ63_018017</name>
</gene>
<comment type="caution">
    <text evidence="17">The sequence shown here is derived from an EMBL/GenBank/DDBJ whole genome shotgun (WGS) entry which is preliminary data.</text>
</comment>
<dbReference type="AlphaFoldDB" id="A0A9Q0C3J0"/>
<dbReference type="GO" id="GO:0004672">
    <property type="term" value="F:protein kinase activity"/>
    <property type="evidence" value="ECO:0007669"/>
    <property type="project" value="InterPro"/>
</dbReference>
<accession>A0A9Q0C3J0</accession>
<dbReference type="FunFam" id="3.80.10.10:FF:000234">
    <property type="entry name" value="Probable inactive receptor kinase RLK902"/>
    <property type="match status" value="1"/>
</dbReference>
<keyword evidence="11 14" id="KW-0472">Membrane</keyword>
<dbReference type="Gene3D" id="3.80.10.10">
    <property type="entry name" value="Ribonuclease Inhibitor"/>
    <property type="match status" value="2"/>
</dbReference>
<proteinExistence type="predicted"/>
<evidence type="ECO:0000256" key="2">
    <source>
        <dbReference type="ARBA" id="ARBA00022475"/>
    </source>
</evidence>
<dbReference type="PROSITE" id="PS50011">
    <property type="entry name" value="PROTEIN_KINASE_DOM"/>
    <property type="match status" value="1"/>
</dbReference>
<dbReference type="InterPro" id="IPR032675">
    <property type="entry name" value="LRR_dom_sf"/>
</dbReference>
<dbReference type="Pfam" id="PF08263">
    <property type="entry name" value="LRRNT_2"/>
    <property type="match status" value="1"/>
</dbReference>
<dbReference type="Gene3D" id="3.30.200.20">
    <property type="entry name" value="Phosphorylase Kinase, domain 1"/>
    <property type="match status" value="1"/>
</dbReference>
<evidence type="ECO:0000256" key="8">
    <source>
        <dbReference type="ARBA" id="ARBA00022741"/>
    </source>
</evidence>
<dbReference type="GO" id="GO:0005524">
    <property type="term" value="F:ATP binding"/>
    <property type="evidence" value="ECO:0007669"/>
    <property type="project" value="UniProtKB-UniRule"/>
</dbReference>
<evidence type="ECO:0000256" key="7">
    <source>
        <dbReference type="ARBA" id="ARBA00022737"/>
    </source>
</evidence>
<dbReference type="Gene3D" id="1.10.510.10">
    <property type="entry name" value="Transferase(Phosphotransferase) domain 1"/>
    <property type="match status" value="1"/>
</dbReference>